<protein>
    <submittedName>
        <fullName evidence="1">Uncharacterized protein</fullName>
    </submittedName>
</protein>
<keyword evidence="2" id="KW-1185">Reference proteome</keyword>
<dbReference type="Proteomes" id="UP001056035">
    <property type="component" value="Chromosome"/>
</dbReference>
<name>A0ABY5DXX3_9ACTN</name>
<dbReference type="EMBL" id="CP098502">
    <property type="protein sequence ID" value="UTI66370.1"/>
    <property type="molecule type" value="Genomic_DNA"/>
</dbReference>
<gene>
    <name evidence="1" type="ORF">NBH00_09205</name>
</gene>
<evidence type="ECO:0000313" key="1">
    <source>
        <dbReference type="EMBL" id="UTI66370.1"/>
    </source>
</evidence>
<organism evidence="1 2">
    <name type="scientific">Paraconexibacter antarcticus</name>
    <dbReference type="NCBI Taxonomy" id="2949664"/>
    <lineage>
        <taxon>Bacteria</taxon>
        <taxon>Bacillati</taxon>
        <taxon>Actinomycetota</taxon>
        <taxon>Thermoleophilia</taxon>
        <taxon>Solirubrobacterales</taxon>
        <taxon>Paraconexibacteraceae</taxon>
        <taxon>Paraconexibacter</taxon>
    </lineage>
</organism>
<evidence type="ECO:0000313" key="2">
    <source>
        <dbReference type="Proteomes" id="UP001056035"/>
    </source>
</evidence>
<accession>A0ABY5DXX3</accession>
<sequence length="106" mass="11308">MAVRQSATQRTREAVALNRLGAEMRRLWAEGLAGSATIEAVRDTGERLAGNAVVDVDLVVLVDGRAPYATTLRTPIGGTDVTPYRPGARYNVKVDPQDPANLTFAG</sequence>
<reference evidence="1 2" key="1">
    <citation type="submission" date="2022-06" db="EMBL/GenBank/DDBJ databases">
        <title>Paraconexibacter antarcticus.</title>
        <authorList>
            <person name="Kim C.S."/>
        </authorList>
    </citation>
    <scope>NUCLEOTIDE SEQUENCE [LARGE SCALE GENOMIC DNA]</scope>
    <source>
        <strain evidence="1 2">02-257</strain>
    </source>
</reference>
<dbReference type="RefSeq" id="WP_254573041.1">
    <property type="nucleotide sequence ID" value="NZ_CP098502.1"/>
</dbReference>
<proteinExistence type="predicted"/>